<accession>A0AAP2DXB0</accession>
<dbReference type="RefSeq" id="WP_254083023.1">
    <property type="nucleotide sequence ID" value="NZ_JAHESE010000002.1"/>
</dbReference>
<proteinExistence type="predicted"/>
<dbReference type="AlphaFoldDB" id="A0AAP2DXB0"/>
<keyword evidence="3" id="KW-1185">Reference proteome</keyword>
<feature type="transmembrane region" description="Helical" evidence="1">
    <location>
        <begin position="106"/>
        <end position="126"/>
    </location>
</feature>
<feature type="transmembrane region" description="Helical" evidence="1">
    <location>
        <begin position="12"/>
        <end position="32"/>
    </location>
</feature>
<keyword evidence="1" id="KW-0812">Transmembrane</keyword>
<feature type="transmembrane region" description="Helical" evidence="1">
    <location>
        <begin position="342"/>
        <end position="361"/>
    </location>
</feature>
<evidence type="ECO:0008006" key="4">
    <source>
        <dbReference type="Google" id="ProtNLM"/>
    </source>
</evidence>
<protein>
    <recommendedName>
        <fullName evidence="4">Mannosyltransferase</fullName>
    </recommendedName>
</protein>
<feature type="transmembrane region" description="Helical" evidence="1">
    <location>
        <begin position="293"/>
        <end position="313"/>
    </location>
</feature>
<dbReference type="EMBL" id="JAHESE010000002">
    <property type="protein sequence ID" value="MBT1707434.1"/>
    <property type="molecule type" value="Genomic_DNA"/>
</dbReference>
<evidence type="ECO:0000256" key="1">
    <source>
        <dbReference type="SAM" id="Phobius"/>
    </source>
</evidence>
<keyword evidence="1" id="KW-0472">Membrane</keyword>
<sequence length="561" mass="64679">MNNLLNPSDRKISIAEIIVIVGFSLFPLFFQYPYRVNIFLSWEGAYRLYLGQVPYKDFGLPMGFAYWVIPAVFFKIFGPYMFSLVKAQVFINLVAGFSFRSLLKQFDLVSGQRFLSVLLFCLSYSFFNFWPWYNHSVFVYELVGLLFVTRSIFSQNRRWSYAFAFLGGFFVFVSFFTKQDGGALALLLALALLGYQAIGQRKFAPIIVFIAGFAVTAMALILPFLSHGIGYWFNYGQPPHYSRVSMHDMIDEIFGASQWAKFYFVLILLVGFVKTDSFRNIKGFFQDSKAFTFFLLTCGILVQALIIQVTSYTPPDNNIYFHSFAFAYLITLVPASFNLNRLVPLGLTVVMIFFWWSGTYYKYVQRIVDRVFPRTAEVTDRNIVSRHNFMVNTDSTTLDVDMSEWKSSGLKAFSGVYMPVSTIDGINRLLERPEIKGKEKPLVLNMTELTPLAHEIGYELETPRPLWYHRNVAMFDKEVDLFCDLIGKQYYDVVLFEDVAMLNNFYPYAVQDCLKEHYDRVDTFLAPRRPTNATIEVYVRKKTAAETTAVTPGTSENQVEQ</sequence>
<keyword evidence="1" id="KW-1133">Transmembrane helix</keyword>
<feature type="transmembrane region" description="Helical" evidence="1">
    <location>
        <begin position="206"/>
        <end position="233"/>
    </location>
</feature>
<evidence type="ECO:0000313" key="2">
    <source>
        <dbReference type="EMBL" id="MBT1707434.1"/>
    </source>
</evidence>
<comment type="caution">
    <text evidence="2">The sequence shown here is derived from an EMBL/GenBank/DDBJ whole genome shotgun (WGS) entry which is preliminary data.</text>
</comment>
<gene>
    <name evidence="2" type="ORF">KK062_04340</name>
</gene>
<reference evidence="2 3" key="1">
    <citation type="submission" date="2021-05" db="EMBL/GenBank/DDBJ databases">
        <title>A Polyphasic approach of four new species of the genus Ohtaekwangia: Ohtaekwangia histidinii sp. nov., Ohtaekwangia cretensis sp. nov., Ohtaekwangia indiensis sp. nov., Ohtaekwangia reichenbachii sp. nov. from diverse environment.</title>
        <authorList>
            <person name="Octaviana S."/>
        </authorList>
    </citation>
    <scope>NUCLEOTIDE SEQUENCE [LARGE SCALE GENOMIC DNA]</scope>
    <source>
        <strain evidence="2 3">PWU5</strain>
    </source>
</reference>
<feature type="transmembrane region" description="Helical" evidence="1">
    <location>
        <begin position="182"/>
        <end position="199"/>
    </location>
</feature>
<feature type="transmembrane region" description="Helical" evidence="1">
    <location>
        <begin position="159"/>
        <end position="176"/>
    </location>
</feature>
<feature type="transmembrane region" description="Helical" evidence="1">
    <location>
        <begin position="64"/>
        <end position="85"/>
    </location>
</feature>
<feature type="transmembrane region" description="Helical" evidence="1">
    <location>
        <begin position="253"/>
        <end position="273"/>
    </location>
</feature>
<name>A0AAP2DXB0_9BACT</name>
<evidence type="ECO:0000313" key="3">
    <source>
        <dbReference type="Proteomes" id="UP001319080"/>
    </source>
</evidence>
<feature type="transmembrane region" description="Helical" evidence="1">
    <location>
        <begin position="132"/>
        <end position="152"/>
    </location>
</feature>
<dbReference type="Proteomes" id="UP001319080">
    <property type="component" value="Unassembled WGS sequence"/>
</dbReference>
<organism evidence="2 3">
    <name type="scientific">Dawidia cretensis</name>
    <dbReference type="NCBI Taxonomy" id="2782350"/>
    <lineage>
        <taxon>Bacteria</taxon>
        <taxon>Pseudomonadati</taxon>
        <taxon>Bacteroidota</taxon>
        <taxon>Cytophagia</taxon>
        <taxon>Cytophagales</taxon>
        <taxon>Chryseotaleaceae</taxon>
        <taxon>Dawidia</taxon>
    </lineage>
</organism>